<dbReference type="KEGG" id="tad:TRIADDRAFT_26169"/>
<dbReference type="Proteomes" id="UP000009022">
    <property type="component" value="Unassembled WGS sequence"/>
</dbReference>
<reference evidence="4 5" key="1">
    <citation type="journal article" date="2008" name="Nature">
        <title>The Trichoplax genome and the nature of placozoans.</title>
        <authorList>
            <person name="Srivastava M."/>
            <person name="Begovic E."/>
            <person name="Chapman J."/>
            <person name="Putnam N.H."/>
            <person name="Hellsten U."/>
            <person name="Kawashima T."/>
            <person name="Kuo A."/>
            <person name="Mitros T."/>
            <person name="Salamov A."/>
            <person name="Carpenter M.L."/>
            <person name="Signorovitch A.Y."/>
            <person name="Moreno M.A."/>
            <person name="Kamm K."/>
            <person name="Grimwood J."/>
            <person name="Schmutz J."/>
            <person name="Shapiro H."/>
            <person name="Grigoriev I.V."/>
            <person name="Buss L.W."/>
            <person name="Schierwater B."/>
            <person name="Dellaporta S.L."/>
            <person name="Rokhsar D.S."/>
        </authorList>
    </citation>
    <scope>NUCLEOTIDE SEQUENCE [LARGE SCALE GENOMIC DNA]</scope>
    <source>
        <strain evidence="4 5">Grell-BS-1999</strain>
    </source>
</reference>
<dbReference type="EMBL" id="DS985246">
    <property type="protein sequence ID" value="EDV24139.1"/>
    <property type="molecule type" value="Genomic_DNA"/>
</dbReference>
<dbReference type="OMA" id="HEIAFKS"/>
<dbReference type="GO" id="GO:0008033">
    <property type="term" value="P:tRNA processing"/>
    <property type="evidence" value="ECO:0007669"/>
    <property type="project" value="UniProtKB-KW"/>
</dbReference>
<feature type="domain" description="tRNA (32-2'-O)-methyltransferase regulator THADA-like C-terminal TPR repeats region" evidence="3">
    <location>
        <begin position="264"/>
        <end position="322"/>
    </location>
</feature>
<evidence type="ECO:0000256" key="1">
    <source>
        <dbReference type="ARBA" id="ARBA00022694"/>
    </source>
</evidence>
<dbReference type="InterPro" id="IPR056842">
    <property type="entry name" value="THADA-like_TPR_C"/>
</dbReference>
<dbReference type="AlphaFoldDB" id="B3RZ45"/>
<protein>
    <submittedName>
        <fullName evidence="4">Uncharacterized protein</fullName>
    </submittedName>
</protein>
<feature type="domain" description="DUF2428" evidence="2">
    <location>
        <begin position="12"/>
        <end position="262"/>
    </location>
</feature>
<dbReference type="InterPro" id="IPR019442">
    <property type="entry name" value="THADA/TRM732_DUF2428"/>
</dbReference>
<evidence type="ECO:0000313" key="5">
    <source>
        <dbReference type="Proteomes" id="UP000009022"/>
    </source>
</evidence>
<dbReference type="InterPro" id="IPR051954">
    <property type="entry name" value="tRNA_methyltransferase_THADA"/>
</dbReference>
<dbReference type="Pfam" id="PF25151">
    <property type="entry name" value="TPR_Trm732_C"/>
    <property type="match status" value="1"/>
</dbReference>
<dbReference type="GeneID" id="6754878"/>
<evidence type="ECO:0000313" key="4">
    <source>
        <dbReference type="EMBL" id="EDV24139.1"/>
    </source>
</evidence>
<dbReference type="InParanoid" id="B3RZ45"/>
<dbReference type="PANTHER" id="PTHR14387:SF7">
    <property type="entry name" value="THYROID ADENOMA-ASSOCIATED PROTEIN"/>
    <property type="match status" value="1"/>
</dbReference>
<evidence type="ECO:0000259" key="3">
    <source>
        <dbReference type="Pfam" id="PF25151"/>
    </source>
</evidence>
<sequence length="323" mass="37052">MTGNYLSIWREILTSILDNCYNLSDIVTPFVAHTSPEGYLPVELLIEDGNTTNNSKIITPQVLASYCWRSMKEVFLILGSISQLSRYSMEHQLRLEISPEQAKKIGEFLKAQLCIVKHVGVFELCYNGFVSYCDMLWTCRSFKLSPSLWIDELLKDLNTCNLSKDLCSTRRSAGLPFFIKAILTTEPASAQKRCFKLMMTELHEIAFKSDYSDDENTRDATIHAFNIMRSIYRDTHFGDDVHVFVPDGVQAAIKGMAANNWQIRNAATLLFSALMNRIFGVKKDRDEQSKKNCMTGREFFSRYPKLYQLLLEHIQDATDKIDE</sequence>
<dbReference type="RefSeq" id="XP_002113665.1">
    <property type="nucleotide sequence ID" value="XM_002113629.1"/>
</dbReference>
<dbReference type="eggNOG" id="KOG1810">
    <property type="taxonomic scope" value="Eukaryota"/>
</dbReference>
<dbReference type="PhylomeDB" id="B3RZ45"/>
<keyword evidence="5" id="KW-1185">Reference proteome</keyword>
<dbReference type="HOGENOM" id="CLU_907852_0_0_1"/>
<name>B3RZ45_TRIAD</name>
<dbReference type="OrthoDB" id="73997at2759"/>
<gene>
    <name evidence="4" type="ORF">TRIADDRAFT_26169</name>
</gene>
<dbReference type="CTD" id="6754878"/>
<dbReference type="PANTHER" id="PTHR14387">
    <property type="entry name" value="THADA/DEATH RECEPTOR INTERACTING PROTEIN"/>
    <property type="match status" value="1"/>
</dbReference>
<proteinExistence type="predicted"/>
<dbReference type="Pfam" id="PF10350">
    <property type="entry name" value="DUF2428"/>
    <property type="match status" value="1"/>
</dbReference>
<evidence type="ECO:0000259" key="2">
    <source>
        <dbReference type="Pfam" id="PF10350"/>
    </source>
</evidence>
<keyword evidence="1" id="KW-0819">tRNA processing</keyword>
<accession>B3RZ45</accession>
<organism evidence="4 5">
    <name type="scientific">Trichoplax adhaerens</name>
    <name type="common">Trichoplax reptans</name>
    <dbReference type="NCBI Taxonomy" id="10228"/>
    <lineage>
        <taxon>Eukaryota</taxon>
        <taxon>Metazoa</taxon>
        <taxon>Placozoa</taxon>
        <taxon>Uniplacotomia</taxon>
        <taxon>Trichoplacea</taxon>
        <taxon>Trichoplacidae</taxon>
        <taxon>Trichoplax</taxon>
    </lineage>
</organism>
<dbReference type="STRING" id="10228.B3RZ45"/>